<sequence>MRFQVPQFIETEEKIIGPFTIKQFIFITIGGMLLFLIFFLVTPGWFVILAIPVIAITLSLALIKVAEMPLYLYLAHALSFAFNPKRYIYRPDQEEINHGPK</sequence>
<evidence type="ECO:0000313" key="2">
    <source>
        <dbReference type="EMBL" id="OGY67679.1"/>
    </source>
</evidence>
<comment type="caution">
    <text evidence="2">The sequence shown here is derived from an EMBL/GenBank/DDBJ whole genome shotgun (WGS) entry which is preliminary data.</text>
</comment>
<keyword evidence="1" id="KW-0812">Transmembrane</keyword>
<keyword evidence="1" id="KW-0472">Membrane</keyword>
<feature type="transmembrane region" description="Helical" evidence="1">
    <location>
        <begin position="21"/>
        <end position="39"/>
    </location>
</feature>
<dbReference type="Pfam" id="PF12666">
    <property type="entry name" value="PrgI"/>
    <property type="match status" value="1"/>
</dbReference>
<proteinExistence type="predicted"/>
<dbReference type="InterPro" id="IPR024414">
    <property type="entry name" value="Uncharacterised_PrgI"/>
</dbReference>
<dbReference type="STRING" id="1798409.A3I24_00970"/>
<dbReference type="AlphaFoldDB" id="A0A1G1ZT73"/>
<evidence type="ECO:0000313" key="3">
    <source>
        <dbReference type="Proteomes" id="UP000177690"/>
    </source>
</evidence>
<gene>
    <name evidence="2" type="ORF">A3I24_00970</name>
</gene>
<dbReference type="Proteomes" id="UP000177690">
    <property type="component" value="Unassembled WGS sequence"/>
</dbReference>
<dbReference type="EMBL" id="MHJL01000018">
    <property type="protein sequence ID" value="OGY67679.1"/>
    <property type="molecule type" value="Genomic_DNA"/>
</dbReference>
<organism evidence="2 3">
    <name type="scientific">Candidatus Harrisonbacteria bacterium RIFCSPLOWO2_02_FULL_41_13b</name>
    <dbReference type="NCBI Taxonomy" id="1798409"/>
    <lineage>
        <taxon>Bacteria</taxon>
        <taxon>Candidatus Harrisoniibacteriota</taxon>
    </lineage>
</organism>
<reference evidence="2 3" key="1">
    <citation type="journal article" date="2016" name="Nat. Commun.">
        <title>Thousands of microbial genomes shed light on interconnected biogeochemical processes in an aquifer system.</title>
        <authorList>
            <person name="Anantharaman K."/>
            <person name="Brown C.T."/>
            <person name="Hug L.A."/>
            <person name="Sharon I."/>
            <person name="Castelle C.J."/>
            <person name="Probst A.J."/>
            <person name="Thomas B.C."/>
            <person name="Singh A."/>
            <person name="Wilkins M.J."/>
            <person name="Karaoz U."/>
            <person name="Brodie E.L."/>
            <person name="Williams K.H."/>
            <person name="Hubbard S.S."/>
            <person name="Banfield J.F."/>
        </authorList>
    </citation>
    <scope>NUCLEOTIDE SEQUENCE [LARGE SCALE GENOMIC DNA]</scope>
</reference>
<protein>
    <recommendedName>
        <fullName evidence="4">PrgI family protein</fullName>
    </recommendedName>
</protein>
<keyword evidence="1" id="KW-1133">Transmembrane helix</keyword>
<feature type="transmembrane region" description="Helical" evidence="1">
    <location>
        <begin position="45"/>
        <end position="63"/>
    </location>
</feature>
<name>A0A1G1ZT73_9BACT</name>
<evidence type="ECO:0008006" key="4">
    <source>
        <dbReference type="Google" id="ProtNLM"/>
    </source>
</evidence>
<evidence type="ECO:0000256" key="1">
    <source>
        <dbReference type="SAM" id="Phobius"/>
    </source>
</evidence>
<accession>A0A1G1ZT73</accession>